<reference evidence="2 3" key="1">
    <citation type="submission" date="2019-05" db="EMBL/GenBank/DDBJ databases">
        <title>Another draft genome of Portunus trituberculatus and its Hox gene families provides insights of decapod evolution.</title>
        <authorList>
            <person name="Jeong J.-H."/>
            <person name="Song I."/>
            <person name="Kim S."/>
            <person name="Choi T."/>
            <person name="Kim D."/>
            <person name="Ryu S."/>
            <person name="Kim W."/>
        </authorList>
    </citation>
    <scope>NUCLEOTIDE SEQUENCE [LARGE SCALE GENOMIC DNA]</scope>
    <source>
        <tissue evidence="2">Muscle</tissue>
    </source>
</reference>
<evidence type="ECO:0000313" key="2">
    <source>
        <dbReference type="EMBL" id="MPC08300.1"/>
    </source>
</evidence>
<protein>
    <submittedName>
        <fullName evidence="2">Uncharacterized protein</fullName>
    </submittedName>
</protein>
<organism evidence="2 3">
    <name type="scientific">Portunus trituberculatus</name>
    <name type="common">Swimming crab</name>
    <name type="synonym">Neptunus trituberculatus</name>
    <dbReference type="NCBI Taxonomy" id="210409"/>
    <lineage>
        <taxon>Eukaryota</taxon>
        <taxon>Metazoa</taxon>
        <taxon>Ecdysozoa</taxon>
        <taxon>Arthropoda</taxon>
        <taxon>Crustacea</taxon>
        <taxon>Multicrustacea</taxon>
        <taxon>Malacostraca</taxon>
        <taxon>Eumalacostraca</taxon>
        <taxon>Eucarida</taxon>
        <taxon>Decapoda</taxon>
        <taxon>Pleocyemata</taxon>
        <taxon>Brachyura</taxon>
        <taxon>Eubrachyura</taxon>
        <taxon>Portunoidea</taxon>
        <taxon>Portunidae</taxon>
        <taxon>Portuninae</taxon>
        <taxon>Portunus</taxon>
    </lineage>
</organism>
<feature type="region of interest" description="Disordered" evidence="1">
    <location>
        <begin position="19"/>
        <end position="101"/>
    </location>
</feature>
<name>A0A5B7CG86_PORTR</name>
<dbReference type="EMBL" id="VSRR010000024">
    <property type="protein sequence ID" value="MPC08300.1"/>
    <property type="molecule type" value="Genomic_DNA"/>
</dbReference>
<accession>A0A5B7CG86</accession>
<gene>
    <name evidence="2" type="ORF">E2C01_000881</name>
</gene>
<sequence>MARCCGWASESRAEAFPMKPLAWHHSAPRCRHKSSGQGKKGHAGSRRAAGPLTSDLGGGLLTPGGPSAAAKRGWLARPPSAAGPQGRRNGRDRPQGHTPRRRVAALLSVRNEMFCLLSPFFKVCRVKD</sequence>
<proteinExistence type="predicted"/>
<comment type="caution">
    <text evidence="2">The sequence shown here is derived from an EMBL/GenBank/DDBJ whole genome shotgun (WGS) entry which is preliminary data.</text>
</comment>
<feature type="compositionally biased region" description="Basic residues" evidence="1">
    <location>
        <begin position="26"/>
        <end position="45"/>
    </location>
</feature>
<evidence type="ECO:0000256" key="1">
    <source>
        <dbReference type="SAM" id="MobiDB-lite"/>
    </source>
</evidence>
<dbReference type="Proteomes" id="UP000324222">
    <property type="component" value="Unassembled WGS sequence"/>
</dbReference>
<dbReference type="AlphaFoldDB" id="A0A5B7CG86"/>
<evidence type="ECO:0000313" key="3">
    <source>
        <dbReference type="Proteomes" id="UP000324222"/>
    </source>
</evidence>
<keyword evidence="3" id="KW-1185">Reference proteome</keyword>